<dbReference type="Pfam" id="PF01925">
    <property type="entry name" value="TauE"/>
    <property type="match status" value="1"/>
</dbReference>
<evidence type="ECO:0000256" key="4">
    <source>
        <dbReference type="ARBA" id="ARBA00022475"/>
    </source>
</evidence>
<accession>A0A150XKZ7</accession>
<evidence type="ECO:0000256" key="3">
    <source>
        <dbReference type="ARBA" id="ARBA00022448"/>
    </source>
</evidence>
<keyword evidence="6 8" id="KW-1133">Transmembrane helix</keyword>
<evidence type="ECO:0000256" key="8">
    <source>
        <dbReference type="RuleBase" id="RU363041"/>
    </source>
</evidence>
<evidence type="ECO:0000256" key="5">
    <source>
        <dbReference type="ARBA" id="ARBA00022692"/>
    </source>
</evidence>
<comment type="similarity">
    <text evidence="2 8">Belongs to the 4-toluene sulfonate uptake permease (TSUP) (TC 2.A.102) family.</text>
</comment>
<feature type="transmembrane region" description="Helical" evidence="8">
    <location>
        <begin position="230"/>
        <end position="248"/>
    </location>
</feature>
<evidence type="ECO:0000256" key="7">
    <source>
        <dbReference type="ARBA" id="ARBA00023136"/>
    </source>
</evidence>
<comment type="subcellular location">
    <subcellularLocation>
        <location evidence="1 8">Cell membrane</location>
        <topology evidence="1 8">Multi-pass membrane protein</topology>
    </subcellularLocation>
</comment>
<keyword evidence="3" id="KW-0813">Transport</keyword>
<organism evidence="9 10">
    <name type="scientific">Roseivirga seohaensis</name>
    <dbReference type="NCBI Taxonomy" id="1914963"/>
    <lineage>
        <taxon>Bacteria</taxon>
        <taxon>Pseudomonadati</taxon>
        <taxon>Bacteroidota</taxon>
        <taxon>Cytophagia</taxon>
        <taxon>Cytophagales</taxon>
        <taxon>Roseivirgaceae</taxon>
        <taxon>Roseivirga</taxon>
    </lineage>
</organism>
<dbReference type="RefSeq" id="WP_062303563.1">
    <property type="nucleotide sequence ID" value="NZ_LRPB01000049.1"/>
</dbReference>
<dbReference type="InterPro" id="IPR052017">
    <property type="entry name" value="TSUP"/>
</dbReference>
<evidence type="ECO:0000256" key="6">
    <source>
        <dbReference type="ARBA" id="ARBA00022989"/>
    </source>
</evidence>
<comment type="caution">
    <text evidence="9">The sequence shown here is derived from an EMBL/GenBank/DDBJ whole genome shotgun (WGS) entry which is preliminary data.</text>
</comment>
<dbReference type="GO" id="GO:0005886">
    <property type="term" value="C:plasma membrane"/>
    <property type="evidence" value="ECO:0007669"/>
    <property type="project" value="UniProtKB-SubCell"/>
</dbReference>
<dbReference type="Proteomes" id="UP000075663">
    <property type="component" value="Unassembled WGS sequence"/>
</dbReference>
<name>A0A150XKZ7_9BACT</name>
<dbReference type="PANTHER" id="PTHR30269:SF0">
    <property type="entry name" value="MEMBRANE TRANSPORTER PROTEIN YFCA-RELATED"/>
    <property type="match status" value="1"/>
</dbReference>
<feature type="transmembrane region" description="Helical" evidence="8">
    <location>
        <begin position="76"/>
        <end position="94"/>
    </location>
</feature>
<dbReference type="EMBL" id="LRPB01000049">
    <property type="protein sequence ID" value="KYG79404.1"/>
    <property type="molecule type" value="Genomic_DNA"/>
</dbReference>
<dbReference type="PANTHER" id="PTHR30269">
    <property type="entry name" value="TRANSMEMBRANE PROTEIN YFCA"/>
    <property type="match status" value="1"/>
</dbReference>
<gene>
    <name evidence="9" type="ORF">AWW67_13615</name>
</gene>
<sequence length="249" mass="27224">MDYQIILVLLAVGLIAGCLNTLAGGGSLLALPVLMIFLGLPHNVANATNRVAIVLQNIFAVLGFKSKGVSVYPFNVWLGISAFFGSIVGAFLAVDINEELFNKILAFVIVGVVVYMAINPLKYFKKEENTSKKATLTSIFIFFFIGIYGGFIQAGVGYLMIMALTLVNGFSLVKTNSIKVFVALTYTSVALAIFIYYDIINWEFGIPLAIGQAVGGWLSSRWSVKLGDNWIRYFVMVTASAFAIKLFFF</sequence>
<evidence type="ECO:0000256" key="2">
    <source>
        <dbReference type="ARBA" id="ARBA00009142"/>
    </source>
</evidence>
<feature type="transmembrane region" description="Helical" evidence="8">
    <location>
        <begin position="139"/>
        <end position="166"/>
    </location>
</feature>
<reference evidence="9 10" key="1">
    <citation type="submission" date="2016-01" db="EMBL/GenBank/DDBJ databases">
        <title>Genome sequencing of Roseivirga seohaensis SW-152.</title>
        <authorList>
            <person name="Selvaratnam C."/>
            <person name="Thevarajoo S."/>
            <person name="Goh K.M."/>
            <person name="Ee R."/>
            <person name="Chan K.-G."/>
            <person name="Chong C.S."/>
        </authorList>
    </citation>
    <scope>NUCLEOTIDE SEQUENCE [LARGE SCALE GENOMIC DNA]</scope>
    <source>
        <strain evidence="9 10">SW-152</strain>
    </source>
</reference>
<keyword evidence="5 8" id="KW-0812">Transmembrane</keyword>
<protein>
    <recommendedName>
        <fullName evidence="8">Probable membrane transporter protein</fullName>
    </recommendedName>
</protein>
<dbReference type="STRING" id="1914963.AWW67_13615"/>
<evidence type="ECO:0000256" key="1">
    <source>
        <dbReference type="ARBA" id="ARBA00004651"/>
    </source>
</evidence>
<evidence type="ECO:0000313" key="9">
    <source>
        <dbReference type="EMBL" id="KYG79404.1"/>
    </source>
</evidence>
<dbReference type="InterPro" id="IPR002781">
    <property type="entry name" value="TM_pro_TauE-like"/>
</dbReference>
<proteinExistence type="inferred from homology"/>
<feature type="transmembrane region" description="Helical" evidence="8">
    <location>
        <begin position="100"/>
        <end position="118"/>
    </location>
</feature>
<keyword evidence="4 8" id="KW-1003">Cell membrane</keyword>
<feature type="transmembrane region" description="Helical" evidence="8">
    <location>
        <begin position="178"/>
        <end position="197"/>
    </location>
</feature>
<keyword evidence="7 8" id="KW-0472">Membrane</keyword>
<dbReference type="AlphaFoldDB" id="A0A150XKZ7"/>
<evidence type="ECO:0000313" key="10">
    <source>
        <dbReference type="Proteomes" id="UP000075663"/>
    </source>
</evidence>